<name>A0A193LBS9_9GAMM</name>
<reference evidence="1 2" key="1">
    <citation type="submission" date="2016-06" db="EMBL/GenBank/DDBJ databases">
        <title>Complete genome sequence of a deep-branching marine Gamma Proteobacterium Woeseia oceani type strain XK5.</title>
        <authorList>
            <person name="Mu D."/>
            <person name="Du Z."/>
        </authorList>
    </citation>
    <scope>NUCLEOTIDE SEQUENCE [LARGE SCALE GENOMIC DNA]</scope>
    <source>
        <strain evidence="1 2">XK5</strain>
    </source>
</reference>
<dbReference type="KEGG" id="woc:BA177_01000"/>
<evidence type="ECO:0000313" key="2">
    <source>
        <dbReference type="Proteomes" id="UP000092695"/>
    </source>
</evidence>
<accession>A0A193LBS9</accession>
<sequence>MFDFRVKSNLTLFRNSIAAAGQLTLYRILGSYAAIPFRIRWEVTMPMDNVSQLDKERDALQAVYGLYMRHRQLAELMGISAKSLSNTMRRSQEPNIVYLRRNTVRLGRRIRYPVHCVAEALVLNDEELARRLQAREEGGSADAQ</sequence>
<keyword evidence="2" id="KW-1185">Reference proteome</keyword>
<proteinExistence type="predicted"/>
<gene>
    <name evidence="1" type="ORF">BA177_01000</name>
</gene>
<dbReference type="AlphaFoldDB" id="A0A193LBS9"/>
<dbReference type="Proteomes" id="UP000092695">
    <property type="component" value="Chromosome"/>
</dbReference>
<protein>
    <submittedName>
        <fullName evidence="1">Uncharacterized protein</fullName>
    </submittedName>
</protein>
<evidence type="ECO:0000313" key="1">
    <source>
        <dbReference type="EMBL" id="ANO49985.1"/>
    </source>
</evidence>
<organism evidence="1 2">
    <name type="scientific">Woeseia oceani</name>
    <dbReference type="NCBI Taxonomy" id="1548547"/>
    <lineage>
        <taxon>Bacteria</taxon>
        <taxon>Pseudomonadati</taxon>
        <taxon>Pseudomonadota</taxon>
        <taxon>Gammaproteobacteria</taxon>
        <taxon>Woeseiales</taxon>
        <taxon>Woeseiaceae</taxon>
        <taxon>Woeseia</taxon>
    </lineage>
</organism>
<dbReference type="EMBL" id="CP016268">
    <property type="protein sequence ID" value="ANO49985.1"/>
    <property type="molecule type" value="Genomic_DNA"/>
</dbReference>